<accession>A0A5C6A0M7</accession>
<dbReference type="AlphaFoldDB" id="A0A5C6A0M7"/>
<organism evidence="2 3">
    <name type="scientific">Botrimarina colliarenosi</name>
    <dbReference type="NCBI Taxonomy" id="2528001"/>
    <lineage>
        <taxon>Bacteria</taxon>
        <taxon>Pseudomonadati</taxon>
        <taxon>Planctomycetota</taxon>
        <taxon>Planctomycetia</taxon>
        <taxon>Pirellulales</taxon>
        <taxon>Lacipirellulaceae</taxon>
        <taxon>Botrimarina</taxon>
    </lineage>
</organism>
<proteinExistence type="predicted"/>
<evidence type="ECO:0000256" key="1">
    <source>
        <dbReference type="SAM" id="SignalP"/>
    </source>
</evidence>
<dbReference type="RefSeq" id="WP_146446558.1">
    <property type="nucleotide sequence ID" value="NZ_SJPR01000008.1"/>
</dbReference>
<keyword evidence="3" id="KW-1185">Reference proteome</keyword>
<evidence type="ECO:0008006" key="4">
    <source>
        <dbReference type="Google" id="ProtNLM"/>
    </source>
</evidence>
<name>A0A5C6A0M7_9BACT</name>
<gene>
    <name evidence="2" type="ORF">Pla108_38780</name>
</gene>
<evidence type="ECO:0000313" key="3">
    <source>
        <dbReference type="Proteomes" id="UP000317421"/>
    </source>
</evidence>
<dbReference type="OrthoDB" id="250445at2"/>
<protein>
    <recommendedName>
        <fullName evidence="4">PEP-CTERM protein-sorting domain-containing protein</fullName>
    </recommendedName>
</protein>
<feature type="signal peptide" evidence="1">
    <location>
        <begin position="1"/>
        <end position="23"/>
    </location>
</feature>
<dbReference type="PROSITE" id="PS00018">
    <property type="entry name" value="EF_HAND_1"/>
    <property type="match status" value="1"/>
</dbReference>
<evidence type="ECO:0000313" key="2">
    <source>
        <dbReference type="EMBL" id="TWT93384.1"/>
    </source>
</evidence>
<dbReference type="InterPro" id="IPR018247">
    <property type="entry name" value="EF_Hand_1_Ca_BS"/>
</dbReference>
<reference evidence="2 3" key="1">
    <citation type="submission" date="2019-02" db="EMBL/GenBank/DDBJ databases">
        <title>Deep-cultivation of Planctomycetes and their phenomic and genomic characterization uncovers novel biology.</title>
        <authorList>
            <person name="Wiegand S."/>
            <person name="Jogler M."/>
            <person name="Boedeker C."/>
            <person name="Pinto D."/>
            <person name="Vollmers J."/>
            <person name="Rivas-Marin E."/>
            <person name="Kohn T."/>
            <person name="Peeters S.H."/>
            <person name="Heuer A."/>
            <person name="Rast P."/>
            <person name="Oberbeckmann S."/>
            <person name="Bunk B."/>
            <person name="Jeske O."/>
            <person name="Meyerdierks A."/>
            <person name="Storesund J.E."/>
            <person name="Kallscheuer N."/>
            <person name="Luecker S."/>
            <person name="Lage O.M."/>
            <person name="Pohl T."/>
            <person name="Merkel B.J."/>
            <person name="Hornburger P."/>
            <person name="Mueller R.-W."/>
            <person name="Bruemmer F."/>
            <person name="Labrenz M."/>
            <person name="Spormann A.M."/>
            <person name="Op Den Camp H."/>
            <person name="Overmann J."/>
            <person name="Amann R."/>
            <person name="Jetten M.S.M."/>
            <person name="Mascher T."/>
            <person name="Medema M.H."/>
            <person name="Devos D.P."/>
            <person name="Kaster A.-K."/>
            <person name="Ovreas L."/>
            <person name="Rohde M."/>
            <person name="Galperin M.Y."/>
            <person name="Jogler C."/>
        </authorList>
    </citation>
    <scope>NUCLEOTIDE SEQUENCE [LARGE SCALE GENOMIC DNA]</scope>
    <source>
        <strain evidence="2 3">Pla108</strain>
    </source>
</reference>
<dbReference type="Proteomes" id="UP000317421">
    <property type="component" value="Unassembled WGS sequence"/>
</dbReference>
<feature type="chain" id="PRO_5022841962" description="PEP-CTERM protein-sorting domain-containing protein" evidence="1">
    <location>
        <begin position="24"/>
        <end position="676"/>
    </location>
</feature>
<keyword evidence="1" id="KW-0732">Signal</keyword>
<comment type="caution">
    <text evidence="2">The sequence shown here is derived from an EMBL/GenBank/DDBJ whole genome shotgun (WGS) entry which is preliminary data.</text>
</comment>
<dbReference type="EMBL" id="SJPR01000008">
    <property type="protein sequence ID" value="TWT93384.1"/>
    <property type="molecule type" value="Genomic_DNA"/>
</dbReference>
<sequence precursor="true">MKLCTIVAAALGLVVSLPQTGFAASYASGLRDIGGGQVEFVLNEDAADVSINLNVGGTLNLGSLTQGRHTFSLGAASAYDIVVKDSAPAGYNAIDQSANPWAGFDRPGGLAINNIPSSPYFGTIYVNQNRGLNGVNPITVGSRTMGNGIYSLTADRVGVDLPTWSVPSDPNDPALAKLPEPFASTFALGDNQGYKSSSAFYRIGMDDAGNLIASDWSNFPGQAGLAYISNDLTTGAYLFAPTADSAQTTIGSGGKIQVDGSGPFYQHGSINGEPQARGTYGVDLVVSAMDEDLDADKLFTSDTAGLNDGNAIWTWNFGSQTSGSTVRPELTIAPGDLYTSTGQDKNTSGVTFPSFSLNPAGTHSDGSPVFLDYNIGVTANAQYNAHFDKWYLSGARSNGDDSSNLVILTPEGPGGDGRDIQVDWASKQFSIDNGLDGYTDDEAVVNSLGINDIFRQAHNVSFSPDNTVMYVQRRLVAGDNNPYLGLNSGLGAKILAIPLDANGIPVIDVDDNGTPGDTTDDFITNIVPIDAGVAGSSGSYSQVKTDAAGNVYYTGNVNESLEYFSLGGSTVATTSSAGTFSIEQLLALEGDYNGDGLVNAADYTVWRDTLGSTTDLRADGNGNLIVDGPAGAGSDYEVWTSNYGAGASSGASVAIPEPTSILLATAAALGLLRRSS</sequence>